<feature type="domain" description="Peptidase C14 caspase" evidence="2">
    <location>
        <begin position="118"/>
        <end position="268"/>
    </location>
</feature>
<dbReference type="PANTHER" id="PTHR48104">
    <property type="entry name" value="METACASPASE-4"/>
    <property type="match status" value="1"/>
</dbReference>
<dbReference type="GO" id="GO:0004197">
    <property type="term" value="F:cysteine-type endopeptidase activity"/>
    <property type="evidence" value="ECO:0007669"/>
    <property type="project" value="InterPro"/>
</dbReference>
<dbReference type="GO" id="GO:0006508">
    <property type="term" value="P:proteolysis"/>
    <property type="evidence" value="ECO:0007669"/>
    <property type="project" value="InterPro"/>
</dbReference>
<dbReference type="EMBL" id="HBGV01001617">
    <property type="protein sequence ID" value="CAD9469606.1"/>
    <property type="molecule type" value="Transcribed_RNA"/>
</dbReference>
<comment type="similarity">
    <text evidence="1">Belongs to the peptidase C14B family.</text>
</comment>
<accession>A0A7S2GUN6</accession>
<evidence type="ECO:0000256" key="1">
    <source>
        <dbReference type="ARBA" id="ARBA00009005"/>
    </source>
</evidence>
<dbReference type="Pfam" id="PF00656">
    <property type="entry name" value="Peptidase_C14"/>
    <property type="match status" value="2"/>
</dbReference>
<dbReference type="InterPro" id="IPR029030">
    <property type="entry name" value="Caspase-like_dom_sf"/>
</dbReference>
<dbReference type="AlphaFoldDB" id="A0A7S2GUN6"/>
<evidence type="ECO:0000313" key="3">
    <source>
        <dbReference type="EMBL" id="CAD9469606.1"/>
    </source>
</evidence>
<organism evidence="3">
    <name type="scientific">Helicotheca tamesis</name>
    <dbReference type="NCBI Taxonomy" id="374047"/>
    <lineage>
        <taxon>Eukaryota</taxon>
        <taxon>Sar</taxon>
        <taxon>Stramenopiles</taxon>
        <taxon>Ochrophyta</taxon>
        <taxon>Bacillariophyta</taxon>
        <taxon>Mediophyceae</taxon>
        <taxon>Lithodesmiophycidae</taxon>
        <taxon>Lithodesmiales</taxon>
        <taxon>Lithodesmiaceae</taxon>
        <taxon>Helicotheca</taxon>
    </lineage>
</organism>
<dbReference type="PANTHER" id="PTHR48104:SF30">
    <property type="entry name" value="METACASPASE-1"/>
    <property type="match status" value="1"/>
</dbReference>
<reference evidence="3" key="1">
    <citation type="submission" date="2021-01" db="EMBL/GenBank/DDBJ databases">
        <authorList>
            <person name="Corre E."/>
            <person name="Pelletier E."/>
            <person name="Niang G."/>
            <person name="Scheremetjew M."/>
            <person name="Finn R."/>
            <person name="Kale V."/>
            <person name="Holt S."/>
            <person name="Cochrane G."/>
            <person name="Meng A."/>
            <person name="Brown T."/>
            <person name="Cohen L."/>
        </authorList>
    </citation>
    <scope>NUCLEOTIDE SEQUENCE</scope>
    <source>
        <strain evidence="3">CCMP826</strain>
    </source>
</reference>
<evidence type="ECO:0000259" key="2">
    <source>
        <dbReference type="Pfam" id="PF00656"/>
    </source>
</evidence>
<dbReference type="SUPFAM" id="SSF52129">
    <property type="entry name" value="Caspase-like"/>
    <property type="match status" value="1"/>
</dbReference>
<sequence>MGQANEKASEAESAVPAEFRMISGCQDDQTSADVSNVGEFELPDPAGRAGGACTSALLKTLYDDHKTPEDTLSFVEVLKAMRTYLDGEGFSQIPQLTSSKAVEVNEPFDLVPPEATGTRRALLIGINYVGMNGELSGCHNDVLNIKEYIKDVHGFEEENIVVLMDDDEHDPPTKKNILDGYARLVEESEEGDAVFCHYSGHGGRLRDLNGDEADGYDETLIPVDYLSAGQIRDDAIFDTLVRPMKGGVTVTCLMDCCHSGTVLDLPYHFRADSEGDSMEVDEGFNFNKLFGKIFR</sequence>
<dbReference type="InterPro" id="IPR011600">
    <property type="entry name" value="Pept_C14_caspase"/>
</dbReference>
<dbReference type="GO" id="GO:0005737">
    <property type="term" value="C:cytoplasm"/>
    <property type="evidence" value="ECO:0007669"/>
    <property type="project" value="TreeGrafter"/>
</dbReference>
<name>A0A7S2GUN6_9STRA</name>
<proteinExistence type="inferred from homology"/>
<dbReference type="Gene3D" id="3.40.50.12660">
    <property type="match status" value="2"/>
</dbReference>
<protein>
    <recommendedName>
        <fullName evidence="2">Peptidase C14 caspase domain-containing protein</fullName>
    </recommendedName>
</protein>
<gene>
    <name evidence="3" type="ORF">HTAM1171_LOCUS997</name>
</gene>
<feature type="domain" description="Peptidase C14 caspase" evidence="2">
    <location>
        <begin position="6"/>
        <end position="100"/>
    </location>
</feature>
<dbReference type="InterPro" id="IPR050452">
    <property type="entry name" value="Metacaspase"/>
</dbReference>